<dbReference type="RefSeq" id="WP_012663566.1">
    <property type="nucleotide sequence ID" value="NC_012115.1"/>
</dbReference>
<dbReference type="Pfam" id="PF00586">
    <property type="entry name" value="AIRS"/>
    <property type="match status" value="1"/>
</dbReference>
<feature type="binding site" evidence="2">
    <location>
        <position position="130"/>
    </location>
    <ligand>
        <name>ATP</name>
        <dbReference type="ChEBI" id="CHEBI:30616"/>
    </ligand>
</feature>
<dbReference type="SUPFAM" id="SSF55326">
    <property type="entry name" value="PurM N-terminal domain-like"/>
    <property type="match status" value="1"/>
</dbReference>
<comment type="pathway">
    <text evidence="2">Cofactor biosynthesis; thiamine diphosphate biosynthesis; thiamine diphosphate from thiamine phosphate: step 1/1.</text>
</comment>
<dbReference type="InterPro" id="IPR016188">
    <property type="entry name" value="PurM-like_N"/>
</dbReference>
<dbReference type="KEGG" id="nam:NAMH_1119"/>
<comment type="catalytic activity">
    <reaction evidence="2">
        <text>thiamine phosphate + ATP = thiamine diphosphate + ADP</text>
        <dbReference type="Rhea" id="RHEA:15913"/>
        <dbReference type="ChEBI" id="CHEBI:30616"/>
        <dbReference type="ChEBI" id="CHEBI:37575"/>
        <dbReference type="ChEBI" id="CHEBI:58937"/>
        <dbReference type="ChEBI" id="CHEBI:456216"/>
        <dbReference type="EC" id="2.7.4.16"/>
    </reaction>
</comment>
<dbReference type="GO" id="GO:0005524">
    <property type="term" value="F:ATP binding"/>
    <property type="evidence" value="ECO:0007669"/>
    <property type="project" value="UniProtKB-UniRule"/>
</dbReference>
<dbReference type="HAMAP" id="MF_02128">
    <property type="entry name" value="TMP_kinase"/>
    <property type="match status" value="1"/>
</dbReference>
<feature type="binding site" evidence="2">
    <location>
        <position position="223"/>
    </location>
    <ligand>
        <name>substrate</name>
    </ligand>
</feature>
<dbReference type="InterPro" id="IPR036921">
    <property type="entry name" value="PurM-like_N_sf"/>
</dbReference>
<keyword evidence="2" id="KW-0479">Metal-binding</keyword>
<keyword evidence="2" id="KW-0460">Magnesium</keyword>
<evidence type="ECO:0000313" key="4">
    <source>
        <dbReference type="EMBL" id="ACM92194.1"/>
    </source>
</evidence>
<dbReference type="NCBIfam" id="NF004354">
    <property type="entry name" value="PRK05731.2-3"/>
    <property type="match status" value="1"/>
</dbReference>
<dbReference type="GO" id="GO:0009229">
    <property type="term" value="P:thiamine diphosphate biosynthetic process"/>
    <property type="evidence" value="ECO:0007669"/>
    <property type="project" value="UniProtKB-UniRule"/>
</dbReference>
<dbReference type="EC" id="2.7.4.16" evidence="2"/>
<dbReference type="OrthoDB" id="9802811at2"/>
<dbReference type="GO" id="GO:0000287">
    <property type="term" value="F:magnesium ion binding"/>
    <property type="evidence" value="ECO:0007669"/>
    <property type="project" value="UniProtKB-UniRule"/>
</dbReference>
<feature type="binding site" evidence="2">
    <location>
        <position position="190"/>
    </location>
    <ligand>
        <name>ATP</name>
        <dbReference type="ChEBI" id="CHEBI:30616"/>
    </ligand>
</feature>
<keyword evidence="5" id="KW-1185">Reference proteome</keyword>
<feature type="binding site" evidence="2">
    <location>
        <position position="29"/>
    </location>
    <ligand>
        <name>Mg(2+)</name>
        <dbReference type="ChEBI" id="CHEBI:18420"/>
        <label>1</label>
    </ligand>
</feature>
<reference evidence="4 5" key="1">
    <citation type="journal article" date="2009" name="PLoS Genet.">
        <title>Adaptations to submarine hydrothermal environments exemplified by the genome of Nautilia profundicola.</title>
        <authorList>
            <person name="Campbell B.J."/>
            <person name="Smith J.L."/>
            <person name="Hanson T.E."/>
            <person name="Klotz M.G."/>
            <person name="Stein L.Y."/>
            <person name="Lee C.K."/>
            <person name="Wu D."/>
            <person name="Robinson J.M."/>
            <person name="Khouri H.M."/>
            <person name="Eisen J.A."/>
            <person name="Cary S.C."/>
        </authorList>
    </citation>
    <scope>NUCLEOTIDE SEQUENCE [LARGE SCALE GENOMIC DNA]</scope>
    <source>
        <strain evidence="5">ATCC BAA-1463 / DSM 18972 / AmH</strain>
    </source>
</reference>
<dbReference type="InterPro" id="IPR036676">
    <property type="entry name" value="PurM-like_C_sf"/>
</dbReference>
<feature type="binding site" evidence="2">
    <location>
        <position position="107"/>
    </location>
    <ligand>
        <name>Mg(2+)</name>
        <dbReference type="ChEBI" id="CHEBI:18420"/>
        <label>1</label>
    </ligand>
</feature>
<dbReference type="PANTHER" id="PTHR30270">
    <property type="entry name" value="THIAMINE-MONOPHOSPHATE KINASE"/>
    <property type="match status" value="1"/>
</dbReference>
<keyword evidence="2 4" id="KW-0808">Transferase</keyword>
<organism evidence="4 5">
    <name type="scientific">Nautilia profundicola (strain ATCC BAA-1463 / DSM 18972 / AmH)</name>
    <dbReference type="NCBI Taxonomy" id="598659"/>
    <lineage>
        <taxon>Bacteria</taxon>
        <taxon>Pseudomonadati</taxon>
        <taxon>Campylobacterota</taxon>
        <taxon>Epsilonproteobacteria</taxon>
        <taxon>Nautiliales</taxon>
        <taxon>Nautiliaceae</taxon>
        <taxon>Nautilia</taxon>
    </lineage>
</organism>
<feature type="binding site" evidence="2">
    <location>
        <position position="59"/>
    </location>
    <ligand>
        <name>Mg(2+)</name>
        <dbReference type="ChEBI" id="CHEBI:18420"/>
        <label>3</label>
    </ligand>
</feature>
<keyword evidence="2" id="KW-0547">Nucleotide-binding</keyword>
<feature type="binding site" evidence="2">
    <location>
        <begin position="106"/>
        <end position="107"/>
    </location>
    <ligand>
        <name>ATP</name>
        <dbReference type="ChEBI" id="CHEBI:30616"/>
    </ligand>
</feature>
<feature type="binding site" evidence="2">
    <location>
        <position position="188"/>
    </location>
    <ligand>
        <name>Mg(2+)</name>
        <dbReference type="ChEBI" id="CHEBI:18420"/>
        <label>3</label>
    </ligand>
</feature>
<protein>
    <recommendedName>
        <fullName evidence="2">Thiamine-monophosphate kinase</fullName>
        <shortName evidence="2">TMP kinase</shortName>
        <shortName evidence="2">Thiamine-phosphate kinase</shortName>
        <ecNumber evidence="2">2.7.4.16</ecNumber>
    </recommendedName>
</protein>
<feature type="binding site" evidence="2">
    <location>
        <position position="18"/>
    </location>
    <ligand>
        <name>Mg(2+)</name>
        <dbReference type="ChEBI" id="CHEBI:18420"/>
        <label>3</label>
    </ligand>
</feature>
<feature type="binding site" evidence="2">
    <location>
        <position position="18"/>
    </location>
    <ligand>
        <name>Mg(2+)</name>
        <dbReference type="ChEBI" id="CHEBI:18420"/>
        <label>4</label>
    </ligand>
</feature>
<feature type="binding site" evidence="2">
    <location>
        <position position="37"/>
    </location>
    <ligand>
        <name>substrate</name>
    </ligand>
</feature>
<dbReference type="SUPFAM" id="SSF56042">
    <property type="entry name" value="PurM C-terminal domain-like"/>
    <property type="match status" value="1"/>
</dbReference>
<dbReference type="Gene3D" id="3.30.1330.10">
    <property type="entry name" value="PurM-like, N-terminal domain"/>
    <property type="match status" value="1"/>
</dbReference>
<comment type="function">
    <text evidence="2">Catalyzes the ATP-dependent phosphorylation of thiamine-monophosphate (TMP) to form thiamine-pyrophosphate (TPP), the active form of vitamin B1.</text>
</comment>
<evidence type="ECO:0000256" key="1">
    <source>
        <dbReference type="ARBA" id="ARBA00022977"/>
    </source>
</evidence>
<proteinExistence type="inferred from homology"/>
<feature type="binding site" evidence="2">
    <location>
        <position position="30"/>
    </location>
    <ligand>
        <name>Mg(2+)</name>
        <dbReference type="ChEBI" id="CHEBI:18420"/>
        <label>1</label>
    </ligand>
</feature>
<feature type="binding site" evidence="2">
    <location>
        <position position="30"/>
    </location>
    <ligand>
        <name>Mg(2+)</name>
        <dbReference type="ChEBI" id="CHEBI:18420"/>
        <label>2</label>
    </ligand>
</feature>
<comment type="caution">
    <text evidence="2">Lacks conserved residue(s) required for the propagation of feature annotation.</text>
</comment>
<dbReference type="PANTHER" id="PTHR30270:SF0">
    <property type="entry name" value="THIAMINE-MONOPHOSPHATE KINASE"/>
    <property type="match status" value="1"/>
</dbReference>
<comment type="similarity">
    <text evidence="2">Belongs to the thiamine-monophosphate kinase family.</text>
</comment>
<gene>
    <name evidence="2" type="primary">thiL</name>
    <name evidence="4" type="ordered locus">NAMH_1119</name>
</gene>
<dbReference type="AlphaFoldDB" id="B9LA58"/>
<dbReference type="EMBL" id="CP001279">
    <property type="protein sequence ID" value="ACM92194.1"/>
    <property type="molecule type" value="Genomic_DNA"/>
</dbReference>
<evidence type="ECO:0000313" key="5">
    <source>
        <dbReference type="Proteomes" id="UP000000448"/>
    </source>
</evidence>
<dbReference type="HOGENOM" id="CLU_046964_1_2_7"/>
<accession>B9LA58</accession>
<sequence>MKEEYFIKNIKSKHIGDDAAVIGNEVMASDSFFEDIHFKKEWMSLKDIAIKASLVNISDIIVMNAKPKYALLNIGFPKSYTLHDIKELTEGFNYCAEKYNYEIIGGDTIKNDKLAISMTFIGECKKPVFRKAKINEYVAYTGDLGDVKKELNMLLRGGKISKKSKFIRPRLRDKFFYKAAPFITSALDISDGLFKELERISKISKLGYKFFYKIDKRIGCSGEEYEVLFTFNKKYLPKILNIAKLTKTKVTIFALTKRGSYKSKCRENHF</sequence>
<evidence type="ECO:0000256" key="2">
    <source>
        <dbReference type="HAMAP-Rule" id="MF_02128"/>
    </source>
</evidence>
<name>B9LA58_NAUPA</name>
<dbReference type="CDD" id="cd02194">
    <property type="entry name" value="ThiL"/>
    <property type="match status" value="1"/>
</dbReference>
<keyword evidence="1 2" id="KW-0784">Thiamine biosynthesis</keyword>
<comment type="miscellaneous">
    <text evidence="2">Reaction mechanism of ThiL seems to utilize a direct, inline transfer of the gamma-phosphate of ATP to TMP rather than a phosphorylated enzyme intermediate.</text>
</comment>
<dbReference type="Gene3D" id="3.90.650.10">
    <property type="entry name" value="PurM-like C-terminal domain"/>
    <property type="match status" value="1"/>
</dbReference>
<dbReference type="eggNOG" id="COG0611">
    <property type="taxonomic scope" value="Bacteria"/>
</dbReference>
<evidence type="ECO:0000259" key="3">
    <source>
        <dbReference type="Pfam" id="PF00586"/>
    </source>
</evidence>
<dbReference type="InterPro" id="IPR006283">
    <property type="entry name" value="ThiL-like"/>
</dbReference>
<dbReference type="Proteomes" id="UP000000448">
    <property type="component" value="Chromosome"/>
</dbReference>
<feature type="binding site" evidence="2">
    <location>
        <position position="59"/>
    </location>
    <ligand>
        <name>Mg(2+)</name>
        <dbReference type="ChEBI" id="CHEBI:18420"/>
        <label>4</label>
    </ligand>
</feature>
<feature type="binding site" evidence="2">
    <location>
        <position position="191"/>
    </location>
    <ligand>
        <name>Mg(2+)</name>
        <dbReference type="ChEBI" id="CHEBI:18420"/>
        <label>5</label>
    </ligand>
</feature>
<dbReference type="STRING" id="598659.NAMH_1119"/>
<keyword evidence="2 4" id="KW-0418">Kinase</keyword>
<dbReference type="GO" id="GO:0009030">
    <property type="term" value="F:thiamine-phosphate kinase activity"/>
    <property type="evidence" value="ECO:0007669"/>
    <property type="project" value="UniProtKB-UniRule"/>
</dbReference>
<dbReference type="GO" id="GO:0009228">
    <property type="term" value="P:thiamine biosynthetic process"/>
    <property type="evidence" value="ECO:0007669"/>
    <property type="project" value="UniProtKB-KW"/>
</dbReference>
<feature type="domain" description="PurM-like N-terminal" evidence="3">
    <location>
        <begin position="16"/>
        <end position="123"/>
    </location>
</feature>
<dbReference type="UniPathway" id="UPA00060">
    <property type="reaction ID" value="UER00142"/>
</dbReference>
<feature type="binding site" evidence="2">
    <location>
        <position position="59"/>
    </location>
    <ligand>
        <name>Mg(2+)</name>
        <dbReference type="ChEBI" id="CHEBI:18420"/>
        <label>2</label>
    </ligand>
</feature>
<keyword evidence="2" id="KW-0067">ATP-binding</keyword>